<dbReference type="Proteomes" id="UP000619743">
    <property type="component" value="Unassembled WGS sequence"/>
</dbReference>
<dbReference type="AlphaFoldDB" id="A0A8J2XNB2"/>
<dbReference type="Gene3D" id="3.90.105.10">
    <property type="entry name" value="Molybdopterin biosynthesis moea protein, domain 2"/>
    <property type="match status" value="1"/>
</dbReference>
<dbReference type="GO" id="GO:0006777">
    <property type="term" value="P:Mo-molybdopterin cofactor biosynthetic process"/>
    <property type="evidence" value="ECO:0007669"/>
    <property type="project" value="UniProtKB-UniRule"/>
</dbReference>
<dbReference type="FunFam" id="2.40.340.10:FF:000003">
    <property type="entry name" value="Molybdopterin molybdenumtransferase"/>
    <property type="match status" value="1"/>
</dbReference>
<dbReference type="SMART" id="SM00852">
    <property type="entry name" value="MoCF_biosynth"/>
    <property type="match status" value="1"/>
</dbReference>
<dbReference type="SUPFAM" id="SSF63867">
    <property type="entry name" value="MoeA C-terminal domain-like"/>
    <property type="match status" value="1"/>
</dbReference>
<evidence type="ECO:0000256" key="9">
    <source>
        <dbReference type="ARBA" id="ARBA00022723"/>
    </source>
</evidence>
<comment type="caution">
    <text evidence="15">The sequence shown here is derived from an EMBL/GenBank/DDBJ whole genome shotgun (WGS) entry which is preliminary data.</text>
</comment>
<dbReference type="InterPro" id="IPR036425">
    <property type="entry name" value="MoaB/Mog-like_dom_sf"/>
</dbReference>
<dbReference type="SUPFAM" id="SSF53218">
    <property type="entry name" value="Molybdenum cofactor biosynthesis proteins"/>
    <property type="match status" value="1"/>
</dbReference>
<evidence type="ECO:0000313" key="16">
    <source>
        <dbReference type="Proteomes" id="UP000619743"/>
    </source>
</evidence>
<comment type="similarity">
    <text evidence="4 13">Belongs to the MoeA family.</text>
</comment>
<dbReference type="FunFam" id="3.40.980.10:FF:000004">
    <property type="entry name" value="Molybdopterin molybdenumtransferase"/>
    <property type="match status" value="1"/>
</dbReference>
<dbReference type="InterPro" id="IPR005110">
    <property type="entry name" value="MoeA_linker/N"/>
</dbReference>
<dbReference type="InterPro" id="IPR005111">
    <property type="entry name" value="MoeA_C_domain_IV"/>
</dbReference>
<evidence type="ECO:0000256" key="4">
    <source>
        <dbReference type="ARBA" id="ARBA00010763"/>
    </source>
</evidence>
<dbReference type="Pfam" id="PF03454">
    <property type="entry name" value="MoeA_C"/>
    <property type="match status" value="1"/>
</dbReference>
<evidence type="ECO:0000259" key="14">
    <source>
        <dbReference type="SMART" id="SM00852"/>
    </source>
</evidence>
<gene>
    <name evidence="15" type="ORF">GCM10011369_10390</name>
</gene>
<keyword evidence="8 13" id="KW-0808">Transferase</keyword>
<dbReference type="Gene3D" id="3.40.980.10">
    <property type="entry name" value="MoaB/Mog-like domain"/>
    <property type="match status" value="1"/>
</dbReference>
<evidence type="ECO:0000256" key="10">
    <source>
        <dbReference type="ARBA" id="ARBA00022842"/>
    </source>
</evidence>
<evidence type="ECO:0000256" key="7">
    <source>
        <dbReference type="ARBA" id="ARBA00022505"/>
    </source>
</evidence>
<dbReference type="SUPFAM" id="SSF63882">
    <property type="entry name" value="MoeA N-terminal region -like"/>
    <property type="match status" value="1"/>
</dbReference>
<organism evidence="15 16">
    <name type="scientific">Neiella marina</name>
    <dbReference type="NCBI Taxonomy" id="508461"/>
    <lineage>
        <taxon>Bacteria</taxon>
        <taxon>Pseudomonadati</taxon>
        <taxon>Pseudomonadota</taxon>
        <taxon>Gammaproteobacteria</taxon>
        <taxon>Alteromonadales</taxon>
        <taxon>Echinimonadaceae</taxon>
        <taxon>Neiella</taxon>
    </lineage>
</organism>
<dbReference type="PANTHER" id="PTHR10192">
    <property type="entry name" value="MOLYBDOPTERIN BIOSYNTHESIS PROTEIN"/>
    <property type="match status" value="1"/>
</dbReference>
<protein>
    <recommendedName>
        <fullName evidence="6 13">Molybdopterin molybdenumtransferase</fullName>
        <ecNumber evidence="5 13">2.10.1.1</ecNumber>
    </recommendedName>
</protein>
<dbReference type="Gene3D" id="2.170.190.11">
    <property type="entry name" value="Molybdopterin biosynthesis moea protein, domain 3"/>
    <property type="match status" value="1"/>
</dbReference>
<dbReference type="InterPro" id="IPR036688">
    <property type="entry name" value="MoeA_C_domain_IV_sf"/>
</dbReference>
<comment type="cofactor">
    <cofactor evidence="1 13">
        <name>Mg(2+)</name>
        <dbReference type="ChEBI" id="CHEBI:18420"/>
    </cofactor>
</comment>
<dbReference type="OrthoDB" id="9804758at2"/>
<accession>A0A8J2XNB2</accession>
<dbReference type="UniPathway" id="UPA00344"/>
<evidence type="ECO:0000256" key="6">
    <source>
        <dbReference type="ARBA" id="ARBA00021108"/>
    </source>
</evidence>
<evidence type="ECO:0000256" key="3">
    <source>
        <dbReference type="ARBA" id="ARBA00005046"/>
    </source>
</evidence>
<keyword evidence="9 13" id="KW-0479">Metal-binding</keyword>
<dbReference type="NCBIfam" id="TIGR00177">
    <property type="entry name" value="molyb_syn"/>
    <property type="match status" value="1"/>
</dbReference>
<dbReference type="NCBIfam" id="NF007960">
    <property type="entry name" value="PRK10680.1"/>
    <property type="match status" value="1"/>
</dbReference>
<comment type="function">
    <text evidence="2 13">Catalyzes the insertion of molybdate into adenylated molybdopterin with the concomitant release of AMP.</text>
</comment>
<evidence type="ECO:0000256" key="1">
    <source>
        <dbReference type="ARBA" id="ARBA00001946"/>
    </source>
</evidence>
<evidence type="ECO:0000256" key="13">
    <source>
        <dbReference type="RuleBase" id="RU365090"/>
    </source>
</evidence>
<keyword evidence="10 13" id="KW-0460">Magnesium</keyword>
<sequence length="409" mass="43493">MADCYSNGLMPLAEGIRILLDKVMAVSGNELVPLAKATGRIVAQAIDCPINVPPANNSAMDGYGVRSNDCNAAVTLTCVGEALAGQPYVGAIEAGQCIRIMTGAIIPDGIDAVVMQENVTRDQQQVTLNAGVKSGQNIRLAGEDLTSGQLLFEPGHRIKPADIGLLASLGIATVTVKRKPKVALLSNGDELVEPGQPLASGQIYESNRYALAAMLKRLPLDVDEFGIIPDQPQSIRQAFSTASEYDAVISSGGVSVGDADYIKQILEEMGQIDFWKLAIKPGKPFAYGRLGNAHYFGLPGNPVSAMVTCHQLAVPALRQLTGEHSEPPLTITATTTEAIRKRPGRLDFQRGVAQRSEDGRLLVTTTGRQGSGIMSSLSNANCFLVLEQERGNIEAGEQVEVLLFDQLLS</sequence>
<evidence type="ECO:0000256" key="11">
    <source>
        <dbReference type="ARBA" id="ARBA00023150"/>
    </source>
</evidence>
<name>A0A8J2XNB2_9GAMM</name>
<dbReference type="GO" id="GO:0061599">
    <property type="term" value="F:molybdopterin molybdotransferase activity"/>
    <property type="evidence" value="ECO:0007669"/>
    <property type="project" value="UniProtKB-UniRule"/>
</dbReference>
<dbReference type="FunFam" id="2.170.190.11:FF:000001">
    <property type="entry name" value="Molybdopterin molybdenumtransferase"/>
    <property type="match status" value="1"/>
</dbReference>
<keyword evidence="7 13" id="KW-0500">Molybdenum</keyword>
<dbReference type="InterPro" id="IPR038987">
    <property type="entry name" value="MoeA-like"/>
</dbReference>
<evidence type="ECO:0000256" key="8">
    <source>
        <dbReference type="ARBA" id="ARBA00022679"/>
    </source>
</evidence>
<dbReference type="Gene3D" id="2.40.340.10">
    <property type="entry name" value="MoeA, C-terminal, domain IV"/>
    <property type="match status" value="1"/>
</dbReference>
<evidence type="ECO:0000256" key="2">
    <source>
        <dbReference type="ARBA" id="ARBA00002901"/>
    </source>
</evidence>
<dbReference type="Pfam" id="PF03453">
    <property type="entry name" value="MoeA_N"/>
    <property type="match status" value="1"/>
</dbReference>
<dbReference type="EC" id="2.10.1.1" evidence="5 13"/>
<proteinExistence type="inferred from homology"/>
<reference evidence="16" key="1">
    <citation type="journal article" date="2019" name="Int. J. Syst. Evol. Microbiol.">
        <title>The Global Catalogue of Microorganisms (GCM) 10K type strain sequencing project: providing services to taxonomists for standard genome sequencing and annotation.</title>
        <authorList>
            <consortium name="The Broad Institute Genomics Platform"/>
            <consortium name="The Broad Institute Genome Sequencing Center for Infectious Disease"/>
            <person name="Wu L."/>
            <person name="Ma J."/>
        </authorList>
    </citation>
    <scope>NUCLEOTIDE SEQUENCE [LARGE SCALE GENOMIC DNA]</scope>
    <source>
        <strain evidence="16">CGMCC 1.10130</strain>
    </source>
</reference>
<dbReference type="InterPro" id="IPR001453">
    <property type="entry name" value="MoaB/Mog_dom"/>
</dbReference>
<keyword evidence="11 13" id="KW-0501">Molybdenum cofactor biosynthesis</keyword>
<keyword evidence="16" id="KW-1185">Reference proteome</keyword>
<dbReference type="PANTHER" id="PTHR10192:SF5">
    <property type="entry name" value="GEPHYRIN"/>
    <property type="match status" value="1"/>
</dbReference>
<dbReference type="GO" id="GO:0046872">
    <property type="term" value="F:metal ion binding"/>
    <property type="evidence" value="ECO:0007669"/>
    <property type="project" value="UniProtKB-UniRule"/>
</dbReference>
<comment type="pathway">
    <text evidence="3 13">Cofactor biosynthesis; molybdopterin biosynthesis.</text>
</comment>
<dbReference type="RefSeq" id="WP_087504688.1">
    <property type="nucleotide sequence ID" value="NZ_NGNS01000003.1"/>
</dbReference>
<evidence type="ECO:0000313" key="15">
    <source>
        <dbReference type="EMBL" id="GGA70598.1"/>
    </source>
</evidence>
<evidence type="ECO:0000256" key="5">
    <source>
        <dbReference type="ARBA" id="ARBA00013269"/>
    </source>
</evidence>
<dbReference type="NCBIfam" id="NF045515">
    <property type="entry name" value="Glp_gephyrin"/>
    <property type="match status" value="1"/>
</dbReference>
<dbReference type="InterPro" id="IPR036135">
    <property type="entry name" value="MoeA_linker/N_sf"/>
</dbReference>
<feature type="domain" description="MoaB/Mog" evidence="14">
    <location>
        <begin position="183"/>
        <end position="319"/>
    </location>
</feature>
<dbReference type="EMBL" id="BMDX01000003">
    <property type="protein sequence ID" value="GGA70598.1"/>
    <property type="molecule type" value="Genomic_DNA"/>
</dbReference>
<dbReference type="Pfam" id="PF00994">
    <property type="entry name" value="MoCF_biosynth"/>
    <property type="match status" value="1"/>
</dbReference>
<dbReference type="CDD" id="cd00887">
    <property type="entry name" value="MoeA"/>
    <property type="match status" value="1"/>
</dbReference>
<evidence type="ECO:0000256" key="12">
    <source>
        <dbReference type="ARBA" id="ARBA00047317"/>
    </source>
</evidence>
<comment type="catalytic activity">
    <reaction evidence="12">
        <text>adenylyl-molybdopterin + molybdate = Mo-molybdopterin + AMP + H(+)</text>
        <dbReference type="Rhea" id="RHEA:35047"/>
        <dbReference type="ChEBI" id="CHEBI:15378"/>
        <dbReference type="ChEBI" id="CHEBI:36264"/>
        <dbReference type="ChEBI" id="CHEBI:62727"/>
        <dbReference type="ChEBI" id="CHEBI:71302"/>
        <dbReference type="ChEBI" id="CHEBI:456215"/>
        <dbReference type="EC" id="2.10.1.1"/>
    </reaction>
</comment>
<dbReference type="GO" id="GO:0005829">
    <property type="term" value="C:cytosol"/>
    <property type="evidence" value="ECO:0007669"/>
    <property type="project" value="TreeGrafter"/>
</dbReference>